<name>A0AAU9D8D6_9BACT</name>
<comment type="subunit">
    <text evidence="5">Monomer.</text>
</comment>
<dbReference type="GO" id="GO:0008616">
    <property type="term" value="P:tRNA queuosine(34) biosynthetic process"/>
    <property type="evidence" value="ECO:0007669"/>
    <property type="project" value="UniProtKB-UniRule"/>
</dbReference>
<protein>
    <recommendedName>
        <fullName evidence="5">S-adenosylmethionine:tRNA ribosyltransferase-isomerase</fullName>
        <ecNumber evidence="5">2.4.99.17</ecNumber>
    </recommendedName>
    <alternativeName>
        <fullName evidence="5">Queuosine biosynthesis protein QueA</fullName>
    </alternativeName>
</protein>
<keyword evidence="4 5" id="KW-0671">Queuosine biosynthesis</keyword>
<comment type="pathway">
    <text evidence="5">tRNA modification; tRNA-queuosine biosynthesis.</text>
</comment>
<accession>A0AAU9D8D6</accession>
<keyword evidence="1 5" id="KW-0963">Cytoplasm</keyword>
<keyword evidence="7" id="KW-1185">Reference proteome</keyword>
<comment type="catalytic activity">
    <reaction evidence="5">
        <text>7-aminomethyl-7-carbaguanosine(34) in tRNA + S-adenosyl-L-methionine = epoxyqueuosine(34) in tRNA + adenine + L-methionine + 2 H(+)</text>
        <dbReference type="Rhea" id="RHEA:32155"/>
        <dbReference type="Rhea" id="RHEA-COMP:10342"/>
        <dbReference type="Rhea" id="RHEA-COMP:18582"/>
        <dbReference type="ChEBI" id="CHEBI:15378"/>
        <dbReference type="ChEBI" id="CHEBI:16708"/>
        <dbReference type="ChEBI" id="CHEBI:57844"/>
        <dbReference type="ChEBI" id="CHEBI:59789"/>
        <dbReference type="ChEBI" id="CHEBI:82833"/>
        <dbReference type="ChEBI" id="CHEBI:194443"/>
        <dbReference type="EC" id="2.4.99.17"/>
    </reaction>
</comment>
<gene>
    <name evidence="6" type="primary">queA_1</name>
    <name evidence="5" type="synonym">queA</name>
    <name evidence="6" type="ORF">FUAX_15780</name>
</gene>
<organism evidence="6 7">
    <name type="scientific">Fulvitalea axinellae</name>
    <dbReference type="NCBI Taxonomy" id="1182444"/>
    <lineage>
        <taxon>Bacteria</taxon>
        <taxon>Pseudomonadati</taxon>
        <taxon>Bacteroidota</taxon>
        <taxon>Cytophagia</taxon>
        <taxon>Cytophagales</taxon>
        <taxon>Persicobacteraceae</taxon>
        <taxon>Fulvitalea</taxon>
    </lineage>
</organism>
<dbReference type="InterPro" id="IPR036100">
    <property type="entry name" value="QueA_sf"/>
</dbReference>
<comment type="subcellular location">
    <subcellularLocation>
        <location evidence="5">Cytoplasm</location>
    </subcellularLocation>
</comment>
<evidence type="ECO:0000256" key="1">
    <source>
        <dbReference type="ARBA" id="ARBA00022490"/>
    </source>
</evidence>
<dbReference type="GO" id="GO:0051075">
    <property type="term" value="F:S-adenosylmethionine:tRNA ribosyltransferase-isomerase activity"/>
    <property type="evidence" value="ECO:0007669"/>
    <property type="project" value="UniProtKB-EC"/>
</dbReference>
<dbReference type="KEGG" id="fax:FUAX_15780"/>
<dbReference type="EC" id="2.4.99.17" evidence="5"/>
<dbReference type="SUPFAM" id="SSF111337">
    <property type="entry name" value="QueA-like"/>
    <property type="match status" value="1"/>
</dbReference>
<dbReference type="Gene3D" id="3.40.1780.10">
    <property type="entry name" value="QueA-like"/>
    <property type="match status" value="2"/>
</dbReference>
<comment type="function">
    <text evidence="5">Transfers and isomerizes the ribose moiety from AdoMet to the 7-aminomethyl group of 7-deazaguanine (preQ1-tRNA) to give epoxyqueuosine (oQ-tRNA).</text>
</comment>
<sequence>MDIPKISLDDYLYDLPDERIAKHPLSERDASKLLHYSKGQITHNTFSALPGLIPANATLFFNDTKVIPARLFFSKDTGAKIEIFLLQPEKPSTVIAESMLASGSCAWSCMVGNFKKWKDDQILTRILTIGDQEIKLTAKIEDRKNTLIRFDWDNTSVKFVEIVEAAGTVPLPPYMNRQATEEDKPRYQTVYSKNEGAVAAPTSGLHFTEDVLEAIKDKGVITDHLTLHVSAGTFRPIKEENVLDHPMHSEQVIVSKQNVKNLANPDRRIFCVGTTSMRTIESLYWYGVKLISDPNAEFRIEKLYPYQFEKEDLPSRTESMTAVLDKMERDGVEKIHGSTEIFIFPGYSFPMIEGMVTNFHQPGSTLILLVAAFIGEDWRKIYKEAMDNGYRFLSYGDSSFLER</sequence>
<evidence type="ECO:0000256" key="4">
    <source>
        <dbReference type="ARBA" id="ARBA00022785"/>
    </source>
</evidence>
<dbReference type="PANTHER" id="PTHR30307:SF0">
    <property type="entry name" value="S-ADENOSYLMETHIONINE:TRNA RIBOSYLTRANSFERASE-ISOMERASE"/>
    <property type="match status" value="1"/>
</dbReference>
<dbReference type="RefSeq" id="WP_338394362.1">
    <property type="nucleotide sequence ID" value="NZ_AP025314.1"/>
</dbReference>
<keyword evidence="2 5" id="KW-0808">Transferase</keyword>
<reference evidence="6 7" key="1">
    <citation type="submission" date="2021-12" db="EMBL/GenBank/DDBJ databases">
        <title>Genome sequencing of bacteria with rrn-lacking chromosome and rrn-plasmid.</title>
        <authorList>
            <person name="Anda M."/>
            <person name="Iwasaki W."/>
        </authorList>
    </citation>
    <scope>NUCLEOTIDE SEQUENCE [LARGE SCALE GENOMIC DNA]</scope>
    <source>
        <strain evidence="6 7">DSM 100852</strain>
    </source>
</reference>
<evidence type="ECO:0000313" key="7">
    <source>
        <dbReference type="Proteomes" id="UP001348817"/>
    </source>
</evidence>
<dbReference type="InterPro" id="IPR003699">
    <property type="entry name" value="QueA"/>
</dbReference>
<dbReference type="PANTHER" id="PTHR30307">
    <property type="entry name" value="S-ADENOSYLMETHIONINE:TRNA RIBOSYLTRANSFERASE-ISOMERASE"/>
    <property type="match status" value="1"/>
</dbReference>
<keyword evidence="3 5" id="KW-0949">S-adenosyl-L-methionine</keyword>
<comment type="similarity">
    <text evidence="5">Belongs to the QueA family.</text>
</comment>
<evidence type="ECO:0000256" key="5">
    <source>
        <dbReference type="HAMAP-Rule" id="MF_00113"/>
    </source>
</evidence>
<dbReference type="AlphaFoldDB" id="A0AAU9D8D6"/>
<dbReference type="GO" id="GO:0005737">
    <property type="term" value="C:cytoplasm"/>
    <property type="evidence" value="ECO:0007669"/>
    <property type="project" value="UniProtKB-SubCell"/>
</dbReference>
<dbReference type="HAMAP" id="MF_00113">
    <property type="entry name" value="QueA"/>
    <property type="match status" value="1"/>
</dbReference>
<dbReference type="Pfam" id="PF02547">
    <property type="entry name" value="Queuosine_synth"/>
    <property type="match status" value="1"/>
</dbReference>
<dbReference type="Proteomes" id="UP001348817">
    <property type="component" value="Chromosome"/>
</dbReference>
<evidence type="ECO:0000256" key="2">
    <source>
        <dbReference type="ARBA" id="ARBA00022679"/>
    </source>
</evidence>
<proteinExistence type="inferred from homology"/>
<evidence type="ECO:0000313" key="6">
    <source>
        <dbReference type="EMBL" id="BDD09146.1"/>
    </source>
</evidence>
<dbReference type="EMBL" id="AP025314">
    <property type="protein sequence ID" value="BDD09146.1"/>
    <property type="molecule type" value="Genomic_DNA"/>
</dbReference>
<evidence type="ECO:0000256" key="3">
    <source>
        <dbReference type="ARBA" id="ARBA00022691"/>
    </source>
</evidence>
<dbReference type="InterPro" id="IPR042118">
    <property type="entry name" value="QueA_dom1"/>
</dbReference>